<dbReference type="CDD" id="cd01637">
    <property type="entry name" value="IMPase_like"/>
    <property type="match status" value="1"/>
</dbReference>
<dbReference type="GO" id="GO:0008934">
    <property type="term" value="F:inositol monophosphate 1-phosphatase activity"/>
    <property type="evidence" value="ECO:0007669"/>
    <property type="project" value="TreeGrafter"/>
</dbReference>
<protein>
    <recommendedName>
        <fullName evidence="2">fructose-bisphosphatase</fullName>
        <ecNumber evidence="2">3.1.3.11</ecNumber>
    </recommendedName>
</protein>
<comment type="cofactor">
    <cofactor evidence="5">
        <name>Mg(2+)</name>
        <dbReference type="ChEBI" id="CHEBI:18420"/>
    </cofactor>
</comment>
<dbReference type="GO" id="GO:0007165">
    <property type="term" value="P:signal transduction"/>
    <property type="evidence" value="ECO:0007669"/>
    <property type="project" value="TreeGrafter"/>
</dbReference>
<feature type="binding site" evidence="5">
    <location>
        <position position="47"/>
    </location>
    <ligand>
        <name>Mg(2+)</name>
        <dbReference type="ChEBI" id="CHEBI:18420"/>
        <label>1</label>
        <note>catalytic</note>
    </ligand>
</feature>
<gene>
    <name evidence="6" type="primary">suhB</name>
    <name evidence="6" type="ORF">HSEST_3019</name>
</gene>
<keyword evidence="5" id="KW-0460">Magnesium</keyword>
<feature type="binding site" evidence="5">
    <location>
        <position position="192"/>
    </location>
    <ligand>
        <name>Mg(2+)</name>
        <dbReference type="ChEBI" id="CHEBI:18420"/>
        <label>1</label>
        <note>catalytic</note>
    </ligand>
</feature>
<keyword evidence="3" id="KW-0119">Carbohydrate metabolism</keyword>
<dbReference type="SUPFAM" id="SSF56655">
    <property type="entry name" value="Carbohydrate phosphatase"/>
    <property type="match status" value="1"/>
</dbReference>
<dbReference type="Gene3D" id="3.30.540.10">
    <property type="entry name" value="Fructose-1,6-Bisphosphatase, subunit A, domain 1"/>
    <property type="match status" value="1"/>
</dbReference>
<name>A0A897P001_9EURY</name>
<keyword evidence="7" id="KW-1185">Reference proteome</keyword>
<feature type="binding site" evidence="5">
    <location>
        <position position="68"/>
    </location>
    <ligand>
        <name>Mg(2+)</name>
        <dbReference type="ChEBI" id="CHEBI:18420"/>
        <label>1</label>
        <note>catalytic</note>
    </ligand>
</feature>
<feature type="binding site" evidence="5">
    <location>
        <position position="65"/>
    </location>
    <ligand>
        <name>Mg(2+)</name>
        <dbReference type="ChEBI" id="CHEBI:18420"/>
        <label>1</label>
        <note>catalytic</note>
    </ligand>
</feature>
<evidence type="ECO:0000256" key="2">
    <source>
        <dbReference type="ARBA" id="ARBA00013093"/>
    </source>
</evidence>
<proteinExistence type="inferred from homology"/>
<evidence type="ECO:0000256" key="5">
    <source>
        <dbReference type="PIRSR" id="PIRSR600760-2"/>
    </source>
</evidence>
<comment type="catalytic activity">
    <reaction evidence="1">
        <text>beta-D-fructose 1,6-bisphosphate + H2O = beta-D-fructose 6-phosphate + phosphate</text>
        <dbReference type="Rhea" id="RHEA:11064"/>
        <dbReference type="ChEBI" id="CHEBI:15377"/>
        <dbReference type="ChEBI" id="CHEBI:32966"/>
        <dbReference type="ChEBI" id="CHEBI:43474"/>
        <dbReference type="ChEBI" id="CHEBI:57634"/>
        <dbReference type="EC" id="3.1.3.11"/>
    </reaction>
</comment>
<dbReference type="AlphaFoldDB" id="A0A897P001"/>
<geneLocation type="plasmid" evidence="6 7">
    <name>pHSR-Est01</name>
</geneLocation>
<dbReference type="PANTHER" id="PTHR20854:SF4">
    <property type="entry name" value="INOSITOL-1-MONOPHOSPHATASE-RELATED"/>
    <property type="match status" value="1"/>
</dbReference>
<accession>A0A897P001</accession>
<evidence type="ECO:0000313" key="7">
    <source>
        <dbReference type="Proteomes" id="UP000663292"/>
    </source>
</evidence>
<feature type="binding site" evidence="5">
    <location>
        <position position="67"/>
    </location>
    <ligand>
        <name>Mg(2+)</name>
        <dbReference type="ChEBI" id="CHEBI:18420"/>
        <label>1</label>
        <note>catalytic</note>
    </ligand>
</feature>
<dbReference type="EC" id="3.1.3.11" evidence="2"/>
<dbReference type="InterPro" id="IPR000760">
    <property type="entry name" value="Inositol_monophosphatase-like"/>
</dbReference>
<comment type="similarity">
    <text evidence="4">Belongs to the inositol monophosphatase superfamily. FBPase class 4 family.</text>
</comment>
<dbReference type="PRINTS" id="PR00377">
    <property type="entry name" value="IMPHPHTASES"/>
</dbReference>
<evidence type="ECO:0000256" key="3">
    <source>
        <dbReference type="ARBA" id="ARBA00023277"/>
    </source>
</evidence>
<evidence type="ECO:0000313" key="6">
    <source>
        <dbReference type="EMBL" id="QSG16283.1"/>
    </source>
</evidence>
<reference evidence="6 7" key="1">
    <citation type="submission" date="2020-11" db="EMBL/GenBank/DDBJ databases">
        <title>Carbohydrate-dependent, anaerobic sulfur respiration: A novel catabolism in halophilic archaea.</title>
        <authorList>
            <person name="Sorokin D.Y."/>
            <person name="Messina E."/>
            <person name="Smedile F."/>
            <person name="La Cono V."/>
            <person name="Hallsworth J.E."/>
            <person name="Yakimov M.M."/>
        </authorList>
    </citation>
    <scope>NUCLEOTIDE SEQUENCE [LARGE SCALE GENOMIC DNA]</scope>
    <source>
        <strain evidence="6 7">HSR-Est</strain>
        <plasmid evidence="6 7">pHSR-Est01</plasmid>
    </source>
</reference>
<sequence length="229" mass="24991">MRASETPVSQRQNKAKTDVVTAADRTAQRAVADRIKETFPNDTIYGEEGTTATAISETGRTWVIDPIDGTNNHVRGNRRWTTSVACLVNGQVVTAVNILPMMGDTYVATTDGVYRNGEQVSVSDRVDMDCFRVVPTFWWGFERRIEFTAVTKSIIQLFSDMHRIGSTQAALSLLSAGSFEGVITNVMTNPWDTIAGGSVQISMNNEAVCFLSALCPKTHASAEVSTRST</sequence>
<evidence type="ECO:0000256" key="4">
    <source>
        <dbReference type="ARBA" id="ARBA00038103"/>
    </source>
</evidence>
<dbReference type="GO" id="GO:0006020">
    <property type="term" value="P:inositol metabolic process"/>
    <property type="evidence" value="ECO:0007669"/>
    <property type="project" value="TreeGrafter"/>
</dbReference>
<dbReference type="GO" id="GO:0042132">
    <property type="term" value="F:fructose 1,6-bisphosphate 1-phosphatase activity"/>
    <property type="evidence" value="ECO:0007669"/>
    <property type="project" value="UniProtKB-EC"/>
</dbReference>
<dbReference type="PANTHER" id="PTHR20854">
    <property type="entry name" value="INOSITOL MONOPHOSPHATASE"/>
    <property type="match status" value="1"/>
</dbReference>
<dbReference type="Proteomes" id="UP000663292">
    <property type="component" value="Plasmid pHSR-Est01"/>
</dbReference>
<dbReference type="GO" id="GO:0046872">
    <property type="term" value="F:metal ion binding"/>
    <property type="evidence" value="ECO:0007669"/>
    <property type="project" value="UniProtKB-KW"/>
</dbReference>
<keyword evidence="5" id="KW-0479">Metal-binding</keyword>
<evidence type="ECO:0000256" key="1">
    <source>
        <dbReference type="ARBA" id="ARBA00001273"/>
    </source>
</evidence>
<dbReference type="Pfam" id="PF00459">
    <property type="entry name" value="Inositol_P"/>
    <property type="match status" value="1"/>
</dbReference>
<organism evidence="6 7">
    <name type="scientific">Halapricum desulfuricans</name>
    <dbReference type="NCBI Taxonomy" id="2841257"/>
    <lineage>
        <taxon>Archaea</taxon>
        <taxon>Methanobacteriati</taxon>
        <taxon>Methanobacteriota</taxon>
        <taxon>Stenosarchaea group</taxon>
        <taxon>Halobacteria</taxon>
        <taxon>Halobacteriales</taxon>
        <taxon>Haloarculaceae</taxon>
        <taxon>Halapricum</taxon>
    </lineage>
</organism>
<dbReference type="EMBL" id="CP064792">
    <property type="protein sequence ID" value="QSG16283.1"/>
    <property type="molecule type" value="Genomic_DNA"/>
</dbReference>
<keyword evidence="6" id="KW-0614">Plasmid</keyword>